<evidence type="ECO:0000259" key="2">
    <source>
        <dbReference type="PROSITE" id="PS50112"/>
    </source>
</evidence>
<feature type="domain" description="PAS" evidence="2">
    <location>
        <begin position="24"/>
        <end position="63"/>
    </location>
</feature>
<dbReference type="InterPro" id="IPR035965">
    <property type="entry name" value="PAS-like_dom_sf"/>
</dbReference>
<dbReference type="GO" id="GO:0071732">
    <property type="term" value="P:cellular response to nitric oxide"/>
    <property type="evidence" value="ECO:0007669"/>
    <property type="project" value="UniProtKB-ARBA"/>
</dbReference>
<dbReference type="Gene3D" id="3.20.20.450">
    <property type="entry name" value="EAL domain"/>
    <property type="match status" value="1"/>
</dbReference>
<dbReference type="NCBIfam" id="TIGR00254">
    <property type="entry name" value="GGDEF"/>
    <property type="match status" value="1"/>
</dbReference>
<evidence type="ECO:0000256" key="1">
    <source>
        <dbReference type="ARBA" id="ARBA00051114"/>
    </source>
</evidence>
<dbReference type="SUPFAM" id="SSF141868">
    <property type="entry name" value="EAL domain-like"/>
    <property type="match status" value="1"/>
</dbReference>
<dbReference type="PANTHER" id="PTHR44757">
    <property type="entry name" value="DIGUANYLATE CYCLASE DGCP"/>
    <property type="match status" value="1"/>
</dbReference>
<dbReference type="PROSITE" id="PS50113">
    <property type="entry name" value="PAC"/>
    <property type="match status" value="1"/>
</dbReference>
<dbReference type="FunFam" id="3.20.20.450:FF:000001">
    <property type="entry name" value="Cyclic di-GMP phosphodiesterase yahA"/>
    <property type="match status" value="1"/>
</dbReference>
<evidence type="ECO:0000259" key="3">
    <source>
        <dbReference type="PROSITE" id="PS50113"/>
    </source>
</evidence>
<dbReference type="CDD" id="cd00130">
    <property type="entry name" value="PAS"/>
    <property type="match status" value="1"/>
</dbReference>
<proteinExistence type="predicted"/>
<dbReference type="InterPro" id="IPR013767">
    <property type="entry name" value="PAS_fold"/>
</dbReference>
<dbReference type="InterPro" id="IPR052155">
    <property type="entry name" value="Biofilm_reg_signaling"/>
</dbReference>
<organism evidence="6 7">
    <name type="scientific">Azonexus fungiphilus</name>
    <dbReference type="NCBI Taxonomy" id="146940"/>
    <lineage>
        <taxon>Bacteria</taxon>
        <taxon>Pseudomonadati</taxon>
        <taxon>Pseudomonadota</taxon>
        <taxon>Betaproteobacteria</taxon>
        <taxon>Rhodocyclales</taxon>
        <taxon>Azonexaceae</taxon>
        <taxon>Azonexus</taxon>
    </lineage>
</organism>
<evidence type="ECO:0000313" key="7">
    <source>
        <dbReference type="Proteomes" id="UP000270626"/>
    </source>
</evidence>
<dbReference type="PROSITE" id="PS50112">
    <property type="entry name" value="PAS"/>
    <property type="match status" value="1"/>
</dbReference>
<feature type="domain" description="PAC" evidence="3">
    <location>
        <begin position="90"/>
        <end position="142"/>
    </location>
</feature>
<dbReference type="SMART" id="SM00086">
    <property type="entry name" value="PAC"/>
    <property type="match status" value="1"/>
</dbReference>
<dbReference type="Gene3D" id="3.30.70.270">
    <property type="match status" value="1"/>
</dbReference>
<dbReference type="RefSeq" id="WP_121458778.1">
    <property type="nucleotide sequence ID" value="NZ_RBXP01000016.1"/>
</dbReference>
<dbReference type="InterPro" id="IPR001633">
    <property type="entry name" value="EAL_dom"/>
</dbReference>
<dbReference type="GO" id="GO:0071111">
    <property type="term" value="F:cyclic-guanylate-specific phosphodiesterase activity"/>
    <property type="evidence" value="ECO:0007669"/>
    <property type="project" value="UniProtKB-EC"/>
</dbReference>
<accession>A0A495VUC9</accession>
<dbReference type="SMART" id="SM00052">
    <property type="entry name" value="EAL"/>
    <property type="match status" value="1"/>
</dbReference>
<dbReference type="InterPro" id="IPR000700">
    <property type="entry name" value="PAS-assoc_C"/>
</dbReference>
<dbReference type="AlphaFoldDB" id="A0A495VUC9"/>
<dbReference type="CDD" id="cd01948">
    <property type="entry name" value="EAL"/>
    <property type="match status" value="1"/>
</dbReference>
<dbReference type="SUPFAM" id="SSF55073">
    <property type="entry name" value="Nucleotide cyclase"/>
    <property type="match status" value="1"/>
</dbReference>
<dbReference type="SUPFAM" id="SSF55785">
    <property type="entry name" value="PYP-like sensor domain (PAS domain)"/>
    <property type="match status" value="1"/>
</dbReference>
<dbReference type="PROSITE" id="PS50883">
    <property type="entry name" value="EAL"/>
    <property type="match status" value="1"/>
</dbReference>
<evidence type="ECO:0000259" key="4">
    <source>
        <dbReference type="PROSITE" id="PS50883"/>
    </source>
</evidence>
<dbReference type="Pfam" id="PF00989">
    <property type="entry name" value="PAS"/>
    <property type="match status" value="1"/>
</dbReference>
<gene>
    <name evidence="6" type="ORF">DFR40_2471</name>
</gene>
<dbReference type="InterPro" id="IPR035919">
    <property type="entry name" value="EAL_sf"/>
</dbReference>
<dbReference type="Pfam" id="PF00990">
    <property type="entry name" value="GGDEF"/>
    <property type="match status" value="1"/>
</dbReference>
<dbReference type="PROSITE" id="PS50887">
    <property type="entry name" value="GGDEF"/>
    <property type="match status" value="1"/>
</dbReference>
<dbReference type="NCBIfam" id="TIGR00229">
    <property type="entry name" value="sensory_box"/>
    <property type="match status" value="1"/>
</dbReference>
<dbReference type="SMART" id="SM00267">
    <property type="entry name" value="GGDEF"/>
    <property type="match status" value="1"/>
</dbReference>
<dbReference type="Gene3D" id="3.30.450.20">
    <property type="entry name" value="PAS domain"/>
    <property type="match status" value="1"/>
</dbReference>
<dbReference type="InterPro" id="IPR043128">
    <property type="entry name" value="Rev_trsase/Diguanyl_cyclase"/>
</dbReference>
<reference evidence="6 7" key="1">
    <citation type="submission" date="2018-10" db="EMBL/GenBank/DDBJ databases">
        <title>Genomic Encyclopedia of Type Strains, Phase IV (KMG-IV): sequencing the most valuable type-strain genomes for metagenomic binning, comparative biology and taxonomic classification.</title>
        <authorList>
            <person name="Goeker M."/>
        </authorList>
    </citation>
    <scope>NUCLEOTIDE SEQUENCE [LARGE SCALE GENOMIC DNA]</scope>
    <source>
        <strain evidence="6 7">DSM 23841</strain>
    </source>
</reference>
<protein>
    <submittedName>
        <fullName evidence="6">PAS domain S-box-containing protein/diguanylate cyclase (GGDEF)-like protein</fullName>
    </submittedName>
</protein>
<sequence>MSDSDFPEACPADSIAGSWGQQAIFNQIGAAIMVTDANERILRTNEAFHRLTGYRSEEIIGRTPKILSSGRQSPDFYRRMWQALAASGRWEGEIWNRRKCGEIYPEWLIINACRDADGAVTGYVATFSDISKLKHAESEIQHLAFYDPLTALPNRRLLFDRLEQACMAGKRKADHGALLIIDIDNFKILNDTLGHDIGDHLLIEIACRLKQCIRECDTAARQGGDEFAVMLEALDPHPHVAAVSAEAVAEKIREELARPVMLARGHEHYCTASIGVSLFRGQEKSVETLLKQADIAMYKAKEAGRNAIRFFDQAMQTTLDRRASLEAGLRHALARGEFVVHAQPQVDAGRGLVGAELLLRWQPPGQPVVSPDDFIPLAEESGLIVPIGLWVLDTACATLRRWSELPRLRDLYLSVNVSARQFRQPDFVDQVSTALNRHGIAARRLKLELTESLLLDKVEEVVFKMRALRMLGVRFSLDDFGTGYASLAYLKRFPFEQLKIDRSFIRDITTDPDDAAIVRAIIAMGNSLRLNVVAEGVEDPAQHAYLVEHGCRFFQGYMFGRPVPLPQFEAALNGGSEAEVAVPDPVIGVERG</sequence>
<dbReference type="InterPro" id="IPR029787">
    <property type="entry name" value="Nucleotide_cyclase"/>
</dbReference>
<dbReference type="FunFam" id="3.30.70.270:FF:000001">
    <property type="entry name" value="Diguanylate cyclase domain protein"/>
    <property type="match status" value="1"/>
</dbReference>
<dbReference type="GO" id="GO:0006355">
    <property type="term" value="P:regulation of DNA-templated transcription"/>
    <property type="evidence" value="ECO:0007669"/>
    <property type="project" value="InterPro"/>
</dbReference>
<dbReference type="OrthoDB" id="9813903at2"/>
<evidence type="ECO:0000313" key="6">
    <source>
        <dbReference type="EMBL" id="RKT51258.1"/>
    </source>
</evidence>
<dbReference type="CDD" id="cd01949">
    <property type="entry name" value="GGDEF"/>
    <property type="match status" value="1"/>
</dbReference>
<dbReference type="InterPro" id="IPR000160">
    <property type="entry name" value="GGDEF_dom"/>
</dbReference>
<dbReference type="Pfam" id="PF00563">
    <property type="entry name" value="EAL"/>
    <property type="match status" value="1"/>
</dbReference>
<feature type="domain" description="GGDEF" evidence="5">
    <location>
        <begin position="174"/>
        <end position="313"/>
    </location>
</feature>
<dbReference type="EMBL" id="RBXP01000016">
    <property type="protein sequence ID" value="RKT51258.1"/>
    <property type="molecule type" value="Genomic_DNA"/>
</dbReference>
<dbReference type="InterPro" id="IPR000014">
    <property type="entry name" value="PAS"/>
</dbReference>
<feature type="domain" description="EAL" evidence="4">
    <location>
        <begin position="322"/>
        <end position="576"/>
    </location>
</feature>
<evidence type="ECO:0000259" key="5">
    <source>
        <dbReference type="PROSITE" id="PS50887"/>
    </source>
</evidence>
<dbReference type="InterPro" id="IPR001610">
    <property type="entry name" value="PAC"/>
</dbReference>
<dbReference type="Proteomes" id="UP000270626">
    <property type="component" value="Unassembled WGS sequence"/>
</dbReference>
<dbReference type="SMART" id="SM00091">
    <property type="entry name" value="PAS"/>
    <property type="match status" value="1"/>
</dbReference>
<name>A0A495VUC9_9RHOO</name>
<keyword evidence="7" id="KW-1185">Reference proteome</keyword>
<dbReference type="PANTHER" id="PTHR44757:SF2">
    <property type="entry name" value="BIOFILM ARCHITECTURE MAINTENANCE PROTEIN MBAA"/>
    <property type="match status" value="1"/>
</dbReference>
<comment type="catalytic activity">
    <reaction evidence="1">
        <text>3',3'-c-di-GMP + H2O = 5'-phosphoguanylyl(3'-&gt;5')guanosine + H(+)</text>
        <dbReference type="Rhea" id="RHEA:24902"/>
        <dbReference type="ChEBI" id="CHEBI:15377"/>
        <dbReference type="ChEBI" id="CHEBI:15378"/>
        <dbReference type="ChEBI" id="CHEBI:58754"/>
        <dbReference type="ChEBI" id="CHEBI:58805"/>
        <dbReference type="EC" id="3.1.4.52"/>
    </reaction>
    <physiologicalReaction direction="left-to-right" evidence="1">
        <dbReference type="Rhea" id="RHEA:24903"/>
    </physiologicalReaction>
</comment>
<comment type="caution">
    <text evidence="6">The sequence shown here is derived from an EMBL/GenBank/DDBJ whole genome shotgun (WGS) entry which is preliminary data.</text>
</comment>